<gene>
    <name evidence="2" type="ORF">CCAE0312_LOCUS5046</name>
</gene>
<feature type="region of interest" description="Disordered" evidence="1">
    <location>
        <begin position="118"/>
        <end position="214"/>
    </location>
</feature>
<evidence type="ECO:0000256" key="1">
    <source>
        <dbReference type="SAM" id="MobiDB-lite"/>
    </source>
</evidence>
<sequence>MGIAYAGARIARREYNQGDQGPVTVGNTNTKTGTSENDSTRVDVIGRANASRATFPESRQPSFLVRMPSPGANTSHSYSDETLPRLPSVKAEAGGKPPLAEARHSTLSDLNGPFQFGRRSSLPEPPTWPAHPTTVPVQAGVDFTDDDSLDDNGESDDAYLTLSAPPVIRAPHTFDDDSSDDEGDRQSIGSLDSLRRSRTVAWEDQQQKLSKIDL</sequence>
<protein>
    <submittedName>
        <fullName evidence="2">Uncharacterized protein</fullName>
    </submittedName>
</protein>
<feature type="compositionally biased region" description="Low complexity" evidence="1">
    <location>
        <begin position="23"/>
        <end position="34"/>
    </location>
</feature>
<organism evidence="2">
    <name type="scientific">Compsopogon caeruleus</name>
    <dbReference type="NCBI Taxonomy" id="31354"/>
    <lineage>
        <taxon>Eukaryota</taxon>
        <taxon>Rhodophyta</taxon>
        <taxon>Compsopogonophyceae</taxon>
        <taxon>Compsopogonales</taxon>
        <taxon>Compsopogonaceae</taxon>
        <taxon>Compsopogon</taxon>
    </lineage>
</organism>
<dbReference type="AlphaFoldDB" id="A0A7S1XEI6"/>
<name>A0A7S1XEI6_9RHOD</name>
<evidence type="ECO:0000313" key="2">
    <source>
        <dbReference type="EMBL" id="CAD9232961.1"/>
    </source>
</evidence>
<accession>A0A7S1XEI6</accession>
<feature type="compositionally biased region" description="Acidic residues" evidence="1">
    <location>
        <begin position="143"/>
        <end position="157"/>
    </location>
</feature>
<proteinExistence type="predicted"/>
<feature type="region of interest" description="Disordered" evidence="1">
    <location>
        <begin position="14"/>
        <end position="84"/>
    </location>
</feature>
<dbReference type="EMBL" id="HBGH01009142">
    <property type="protein sequence ID" value="CAD9232961.1"/>
    <property type="molecule type" value="Transcribed_RNA"/>
</dbReference>
<reference evidence="2" key="1">
    <citation type="submission" date="2021-01" db="EMBL/GenBank/DDBJ databases">
        <authorList>
            <person name="Corre E."/>
            <person name="Pelletier E."/>
            <person name="Niang G."/>
            <person name="Scheremetjew M."/>
            <person name="Finn R."/>
            <person name="Kale V."/>
            <person name="Holt S."/>
            <person name="Cochrane G."/>
            <person name="Meng A."/>
            <person name="Brown T."/>
            <person name="Cohen L."/>
        </authorList>
    </citation>
    <scope>NUCLEOTIDE SEQUENCE</scope>
    <source>
        <strain evidence="2">SAG 36.94</strain>
    </source>
</reference>